<evidence type="ECO:0000313" key="3">
    <source>
        <dbReference type="Proteomes" id="UP000277580"/>
    </source>
</evidence>
<feature type="signal peptide" evidence="1">
    <location>
        <begin position="1"/>
        <end position="23"/>
    </location>
</feature>
<organism evidence="2 3">
    <name type="scientific">Morchella conica CCBAS932</name>
    <dbReference type="NCBI Taxonomy" id="1392247"/>
    <lineage>
        <taxon>Eukaryota</taxon>
        <taxon>Fungi</taxon>
        <taxon>Dikarya</taxon>
        <taxon>Ascomycota</taxon>
        <taxon>Pezizomycotina</taxon>
        <taxon>Pezizomycetes</taxon>
        <taxon>Pezizales</taxon>
        <taxon>Morchellaceae</taxon>
        <taxon>Morchella</taxon>
    </lineage>
</organism>
<dbReference type="OrthoDB" id="5375727at2759"/>
<keyword evidence="1" id="KW-0732">Signal</keyword>
<accession>A0A3N4L5G6</accession>
<keyword evidence="3" id="KW-1185">Reference proteome</keyword>
<dbReference type="AlphaFoldDB" id="A0A3N4L5G6"/>
<sequence length="189" mass="21081">MKIFSSLVFLTVAVLSCALIINASPTTRTARIVTNKLELAIEQTIDVDELVGNTNLYNMFDNAPLIGIQLAEVVCTLINLLLTLTNTDDNFSPTDSEEIFKRMLTLTTSQNALMDRLSGRFGLLSSFSYSEPVRFSIVVLATTVQQLAENTIRLVPTRKQELEDAFVGVREDYQKVMKNYSGYKRAGDL</sequence>
<protein>
    <submittedName>
        <fullName evidence="2">Uncharacterized protein</fullName>
    </submittedName>
</protein>
<dbReference type="EMBL" id="ML119107">
    <property type="protein sequence ID" value="RPB17018.1"/>
    <property type="molecule type" value="Genomic_DNA"/>
</dbReference>
<feature type="chain" id="PRO_5018335720" evidence="1">
    <location>
        <begin position="24"/>
        <end position="189"/>
    </location>
</feature>
<evidence type="ECO:0000256" key="1">
    <source>
        <dbReference type="SAM" id="SignalP"/>
    </source>
</evidence>
<name>A0A3N4L5G6_9PEZI</name>
<proteinExistence type="predicted"/>
<evidence type="ECO:0000313" key="2">
    <source>
        <dbReference type="EMBL" id="RPB17018.1"/>
    </source>
</evidence>
<reference evidence="2 3" key="1">
    <citation type="journal article" date="2018" name="Nat. Ecol. Evol.">
        <title>Pezizomycetes genomes reveal the molecular basis of ectomycorrhizal truffle lifestyle.</title>
        <authorList>
            <person name="Murat C."/>
            <person name="Payen T."/>
            <person name="Noel B."/>
            <person name="Kuo A."/>
            <person name="Morin E."/>
            <person name="Chen J."/>
            <person name="Kohler A."/>
            <person name="Krizsan K."/>
            <person name="Balestrini R."/>
            <person name="Da Silva C."/>
            <person name="Montanini B."/>
            <person name="Hainaut M."/>
            <person name="Levati E."/>
            <person name="Barry K.W."/>
            <person name="Belfiori B."/>
            <person name="Cichocki N."/>
            <person name="Clum A."/>
            <person name="Dockter R.B."/>
            <person name="Fauchery L."/>
            <person name="Guy J."/>
            <person name="Iotti M."/>
            <person name="Le Tacon F."/>
            <person name="Lindquist E.A."/>
            <person name="Lipzen A."/>
            <person name="Malagnac F."/>
            <person name="Mello A."/>
            <person name="Molinier V."/>
            <person name="Miyauchi S."/>
            <person name="Poulain J."/>
            <person name="Riccioni C."/>
            <person name="Rubini A."/>
            <person name="Sitrit Y."/>
            <person name="Splivallo R."/>
            <person name="Traeger S."/>
            <person name="Wang M."/>
            <person name="Zifcakova L."/>
            <person name="Wipf D."/>
            <person name="Zambonelli A."/>
            <person name="Paolocci F."/>
            <person name="Nowrousian M."/>
            <person name="Ottonello S."/>
            <person name="Baldrian P."/>
            <person name="Spatafora J.W."/>
            <person name="Henrissat B."/>
            <person name="Nagy L.G."/>
            <person name="Aury J.M."/>
            <person name="Wincker P."/>
            <person name="Grigoriev I.V."/>
            <person name="Bonfante P."/>
            <person name="Martin F.M."/>
        </authorList>
    </citation>
    <scope>NUCLEOTIDE SEQUENCE [LARGE SCALE GENOMIC DNA]</scope>
    <source>
        <strain evidence="2 3">CCBAS932</strain>
    </source>
</reference>
<dbReference type="PROSITE" id="PS51257">
    <property type="entry name" value="PROKAR_LIPOPROTEIN"/>
    <property type="match status" value="1"/>
</dbReference>
<gene>
    <name evidence="2" type="ORF">P167DRAFT_590087</name>
</gene>
<dbReference type="InParanoid" id="A0A3N4L5G6"/>
<dbReference type="Proteomes" id="UP000277580">
    <property type="component" value="Unassembled WGS sequence"/>
</dbReference>